<comment type="subcellular location">
    <subcellularLocation>
        <location evidence="1">Cell membrane</location>
    </subcellularLocation>
</comment>
<comment type="pathway">
    <text evidence="7">Carotenoid biosynthesis; staphyloxanthin biosynthesis; staphyloxanthin from farnesyl diphosphate: step 4/5.</text>
</comment>
<reference evidence="12" key="1">
    <citation type="journal article" date="2019" name="Int. J. Syst. Evol. Microbiol.">
        <title>The Global Catalogue of Microorganisms (GCM) 10K type strain sequencing project: providing services to taxonomists for standard genome sequencing and annotation.</title>
        <authorList>
            <consortium name="The Broad Institute Genomics Platform"/>
            <consortium name="The Broad Institute Genome Sequencing Center for Infectious Disease"/>
            <person name="Wu L."/>
            <person name="Ma J."/>
        </authorList>
    </citation>
    <scope>NUCLEOTIDE SEQUENCE [LARGE SCALE GENOMIC DNA]</scope>
    <source>
        <strain evidence="12">JCM 30846</strain>
    </source>
</reference>
<accession>A0ABP7DPC6</accession>
<dbReference type="Gene3D" id="3.90.550.10">
    <property type="entry name" value="Spore Coat Polysaccharide Biosynthesis Protein SpsA, Chain A"/>
    <property type="match status" value="1"/>
</dbReference>
<dbReference type="Proteomes" id="UP001499884">
    <property type="component" value="Unassembled WGS sequence"/>
</dbReference>
<keyword evidence="2" id="KW-1003">Cell membrane</keyword>
<keyword evidence="4" id="KW-0808">Transferase</keyword>
<comment type="caution">
    <text evidence="11">The sequence shown here is derived from an EMBL/GenBank/DDBJ whole genome shotgun (WGS) entry which is preliminary data.</text>
</comment>
<keyword evidence="5" id="KW-0472">Membrane</keyword>
<name>A0ABP7DPC6_9ACTN</name>
<dbReference type="RefSeq" id="WP_345639823.1">
    <property type="nucleotide sequence ID" value="NZ_BAABEP010000001.1"/>
</dbReference>
<evidence type="ECO:0000313" key="12">
    <source>
        <dbReference type="Proteomes" id="UP001499884"/>
    </source>
</evidence>
<evidence type="ECO:0000256" key="4">
    <source>
        <dbReference type="ARBA" id="ARBA00022679"/>
    </source>
</evidence>
<organism evidence="11 12">
    <name type="scientific">Streptomyces tremellae</name>
    <dbReference type="NCBI Taxonomy" id="1124239"/>
    <lineage>
        <taxon>Bacteria</taxon>
        <taxon>Bacillati</taxon>
        <taxon>Actinomycetota</taxon>
        <taxon>Actinomycetes</taxon>
        <taxon>Kitasatosporales</taxon>
        <taxon>Streptomycetaceae</taxon>
        <taxon>Streptomyces</taxon>
    </lineage>
</organism>
<comment type="function">
    <text evidence="6">Catalyzes the glycosylation of 4,4'-diaponeurosporenoate, i.e. the esterification of glucose at the C1'' position with the carboxyl group of 4,4'-diaponeurosporenic acid, to form glycosyl-4,4'-diaponeurosporenoate. This is a step in the biosynthesis of staphyloxanthin, an orange pigment present in most staphylococci strains.</text>
</comment>
<dbReference type="SUPFAM" id="SSF53448">
    <property type="entry name" value="Nucleotide-diphospho-sugar transferases"/>
    <property type="match status" value="1"/>
</dbReference>
<evidence type="ECO:0000256" key="1">
    <source>
        <dbReference type="ARBA" id="ARBA00004236"/>
    </source>
</evidence>
<evidence type="ECO:0000313" key="11">
    <source>
        <dbReference type="EMBL" id="GAA3707228.1"/>
    </source>
</evidence>
<dbReference type="PANTHER" id="PTHR43646">
    <property type="entry name" value="GLYCOSYLTRANSFERASE"/>
    <property type="match status" value="1"/>
</dbReference>
<evidence type="ECO:0000256" key="7">
    <source>
        <dbReference type="ARBA" id="ARBA00037904"/>
    </source>
</evidence>
<dbReference type="Pfam" id="PF00535">
    <property type="entry name" value="Glycos_transf_2"/>
    <property type="match status" value="1"/>
</dbReference>
<evidence type="ECO:0000256" key="8">
    <source>
        <dbReference type="ARBA" id="ARBA00038120"/>
    </source>
</evidence>
<evidence type="ECO:0000259" key="10">
    <source>
        <dbReference type="Pfam" id="PF00535"/>
    </source>
</evidence>
<dbReference type="PANTHER" id="PTHR43646:SF2">
    <property type="entry name" value="GLYCOSYLTRANSFERASE 2-LIKE DOMAIN-CONTAINING PROTEIN"/>
    <property type="match status" value="1"/>
</dbReference>
<evidence type="ECO:0000256" key="9">
    <source>
        <dbReference type="ARBA" id="ARBA00040345"/>
    </source>
</evidence>
<feature type="domain" description="Glycosyltransferase 2-like" evidence="10">
    <location>
        <begin position="10"/>
        <end position="139"/>
    </location>
</feature>
<protein>
    <recommendedName>
        <fullName evidence="9">4,4'-diaponeurosporenoate glycosyltransferase</fullName>
    </recommendedName>
</protein>
<dbReference type="InterPro" id="IPR001173">
    <property type="entry name" value="Glyco_trans_2-like"/>
</dbReference>
<proteinExistence type="inferred from homology"/>
<keyword evidence="3" id="KW-0328">Glycosyltransferase</keyword>
<evidence type="ECO:0000256" key="2">
    <source>
        <dbReference type="ARBA" id="ARBA00022475"/>
    </source>
</evidence>
<evidence type="ECO:0000256" key="3">
    <source>
        <dbReference type="ARBA" id="ARBA00022676"/>
    </source>
</evidence>
<gene>
    <name evidence="11" type="ORF">GCM10023082_01590</name>
</gene>
<dbReference type="InterPro" id="IPR029044">
    <property type="entry name" value="Nucleotide-diphossugar_trans"/>
</dbReference>
<evidence type="ECO:0000256" key="5">
    <source>
        <dbReference type="ARBA" id="ARBA00023136"/>
    </source>
</evidence>
<sequence>MSVPPAAVAVIVPAHQEGASLPATLHSLRAAARHPEAAAVPVLVVVVADACTDGTAAVAQDAGALVVRESFRNVGRARASGARAALRRLAAYGEGLWLATTDADTVVPPRWLAHQLRHAGQGWECVVGTVRLAPHPPLSAATAARHDAHYFAQRPPGRGTWRHPHVHGANLGVAAGAYTAAGGFPPLAHSEDRALVAALDRAGRRVLRTDGCPVLTSGRGDSRAPHGFGSFLGALGGM</sequence>
<comment type="similarity">
    <text evidence="8">Belongs to the glycosyltransferase 2 family. CrtQ subfamily.</text>
</comment>
<evidence type="ECO:0000256" key="6">
    <source>
        <dbReference type="ARBA" id="ARBA00037281"/>
    </source>
</evidence>
<dbReference type="EMBL" id="BAABEP010000001">
    <property type="protein sequence ID" value="GAA3707228.1"/>
    <property type="molecule type" value="Genomic_DNA"/>
</dbReference>
<keyword evidence="12" id="KW-1185">Reference proteome</keyword>